<dbReference type="InterPro" id="IPR020904">
    <property type="entry name" value="Sc_DH/Rdtase_CS"/>
</dbReference>
<proteinExistence type="inferred from homology"/>
<dbReference type="Pfam" id="PF13561">
    <property type="entry name" value="adh_short_C2"/>
    <property type="match status" value="1"/>
</dbReference>
<evidence type="ECO:0000256" key="1">
    <source>
        <dbReference type="ARBA" id="ARBA00006484"/>
    </source>
</evidence>
<dbReference type="CDD" id="cd05233">
    <property type="entry name" value="SDR_c"/>
    <property type="match status" value="1"/>
</dbReference>
<evidence type="ECO:0000313" key="4">
    <source>
        <dbReference type="Proteomes" id="UP000071859"/>
    </source>
</evidence>
<dbReference type="RefSeq" id="WP_062611945.1">
    <property type="nucleotide sequence ID" value="NZ_FCOX02000098.1"/>
</dbReference>
<dbReference type="EMBL" id="FCOX02000098">
    <property type="protein sequence ID" value="SAL06032.1"/>
    <property type="molecule type" value="Genomic_DNA"/>
</dbReference>
<name>A0A158EGM1_9BURK</name>
<dbReference type="GO" id="GO:0016616">
    <property type="term" value="F:oxidoreductase activity, acting on the CH-OH group of donors, NAD or NADP as acceptor"/>
    <property type="evidence" value="ECO:0007669"/>
    <property type="project" value="UniProtKB-ARBA"/>
</dbReference>
<reference evidence="3" key="1">
    <citation type="submission" date="2016-01" db="EMBL/GenBank/DDBJ databases">
        <authorList>
            <person name="Peeters C."/>
        </authorList>
    </citation>
    <scope>NUCLEOTIDE SEQUENCE</scope>
    <source>
        <strain evidence="3">LMG 29321</strain>
    </source>
</reference>
<comment type="caution">
    <text evidence="3">The sequence shown here is derived from an EMBL/GenBank/DDBJ whole genome shotgun (WGS) entry which is preliminary data.</text>
</comment>
<dbReference type="Gene3D" id="3.40.50.720">
    <property type="entry name" value="NAD(P)-binding Rossmann-like Domain"/>
    <property type="match status" value="1"/>
</dbReference>
<dbReference type="SMART" id="SM00822">
    <property type="entry name" value="PKS_KR"/>
    <property type="match status" value="1"/>
</dbReference>
<dbReference type="SUPFAM" id="SSF51735">
    <property type="entry name" value="NAD(P)-binding Rossmann-fold domains"/>
    <property type="match status" value="1"/>
</dbReference>
<dbReference type="GO" id="GO:0030497">
    <property type="term" value="P:fatty acid elongation"/>
    <property type="evidence" value="ECO:0007669"/>
    <property type="project" value="TreeGrafter"/>
</dbReference>
<dbReference type="InterPro" id="IPR002347">
    <property type="entry name" value="SDR_fam"/>
</dbReference>
<keyword evidence="4" id="KW-1185">Reference proteome</keyword>
<evidence type="ECO:0000313" key="3">
    <source>
        <dbReference type="EMBL" id="SAL06032.1"/>
    </source>
</evidence>
<dbReference type="PROSITE" id="PS00061">
    <property type="entry name" value="ADH_SHORT"/>
    <property type="match status" value="1"/>
</dbReference>
<dbReference type="PANTHER" id="PTHR42760">
    <property type="entry name" value="SHORT-CHAIN DEHYDROGENASES/REDUCTASES FAMILY MEMBER"/>
    <property type="match status" value="1"/>
</dbReference>
<dbReference type="PRINTS" id="PR00081">
    <property type="entry name" value="GDHRDH"/>
</dbReference>
<protein>
    <submittedName>
        <fullName evidence="3">2-deoxy-D-gluconate 3-dehydrogenase</fullName>
    </submittedName>
</protein>
<feature type="domain" description="Ketoreductase" evidence="2">
    <location>
        <begin position="7"/>
        <end position="186"/>
    </location>
</feature>
<evidence type="ECO:0000259" key="2">
    <source>
        <dbReference type="SMART" id="SM00822"/>
    </source>
</evidence>
<dbReference type="FunFam" id="3.40.50.720:FF:000084">
    <property type="entry name" value="Short-chain dehydrogenase reductase"/>
    <property type="match status" value="1"/>
</dbReference>
<sequence>MADLMNGAVVVTGGSRGIGASISIELAKLGFHVACLSRSGDLPDASALDDAASKRLTGVRCDITDSASVHEVFSGLSKKLGQPIVGLVNNAGVHLQGPSATFALADYERVMTTNATSVLLMSQAAYPHLRESGSALIVNIGSFYDKLGVKGNLAYCASKAAVGAMSRCLAVEWARDGIRVVNIAPGYIETDLNREELNEGALQAFLKKRIPAGGPGKTEDIGRLAAMLFQLPRSFLTGETLYVDGGQGMAL</sequence>
<dbReference type="PRINTS" id="PR00080">
    <property type="entry name" value="SDRFAMILY"/>
</dbReference>
<gene>
    <name evidence="3" type="ORF">AWB78_07839</name>
</gene>
<dbReference type="InterPro" id="IPR036291">
    <property type="entry name" value="NAD(P)-bd_dom_sf"/>
</dbReference>
<dbReference type="OrthoDB" id="9803333at2"/>
<comment type="similarity">
    <text evidence="1">Belongs to the short-chain dehydrogenases/reductases (SDR) family.</text>
</comment>
<dbReference type="AlphaFoldDB" id="A0A158EGM1"/>
<organism evidence="3 4">
    <name type="scientific">Caballeronia calidae</name>
    <dbReference type="NCBI Taxonomy" id="1777139"/>
    <lineage>
        <taxon>Bacteria</taxon>
        <taxon>Pseudomonadati</taxon>
        <taxon>Pseudomonadota</taxon>
        <taxon>Betaproteobacteria</taxon>
        <taxon>Burkholderiales</taxon>
        <taxon>Burkholderiaceae</taxon>
        <taxon>Caballeronia</taxon>
    </lineage>
</organism>
<dbReference type="InterPro" id="IPR057326">
    <property type="entry name" value="KR_dom"/>
</dbReference>
<dbReference type="PANTHER" id="PTHR42760:SF40">
    <property type="entry name" value="3-OXOACYL-[ACYL-CARRIER-PROTEIN] REDUCTASE, CHLOROPLASTIC"/>
    <property type="match status" value="1"/>
</dbReference>
<accession>A0A158EGM1</accession>
<dbReference type="Proteomes" id="UP000071859">
    <property type="component" value="Unassembled WGS sequence"/>
</dbReference>